<protein>
    <recommendedName>
        <fullName evidence="7">Zn(2)-C6 fungal-type domain-containing protein</fullName>
    </recommendedName>
</protein>
<dbReference type="GO" id="GO:0003677">
    <property type="term" value="F:DNA binding"/>
    <property type="evidence" value="ECO:0007669"/>
    <property type="project" value="UniProtKB-KW"/>
</dbReference>
<keyword evidence="3" id="KW-0805">Transcription regulation</keyword>
<evidence type="ECO:0000259" key="7">
    <source>
        <dbReference type="PROSITE" id="PS50048"/>
    </source>
</evidence>
<evidence type="ECO:0000256" key="2">
    <source>
        <dbReference type="ARBA" id="ARBA00022833"/>
    </source>
</evidence>
<dbReference type="OrthoDB" id="2593732at2759"/>
<dbReference type="Proteomes" id="UP000053789">
    <property type="component" value="Unassembled WGS sequence"/>
</dbReference>
<keyword evidence="9" id="KW-1185">Reference proteome</keyword>
<dbReference type="HOGENOM" id="CLU_011409_3_0_1"/>
<evidence type="ECO:0000256" key="6">
    <source>
        <dbReference type="ARBA" id="ARBA00023242"/>
    </source>
</evidence>
<dbReference type="SUPFAM" id="SSF57701">
    <property type="entry name" value="Zn2/Cys6 DNA-binding domain"/>
    <property type="match status" value="1"/>
</dbReference>
<dbReference type="PANTHER" id="PTHR36206">
    <property type="entry name" value="ASPERCRYPTIN BIOSYNTHESIS CLUSTER-SPECIFIC TRANSCRIPTION REGULATOR ATNN-RELATED"/>
    <property type="match status" value="1"/>
</dbReference>
<dbReference type="PROSITE" id="PS00463">
    <property type="entry name" value="ZN2_CY6_FUNGAL_1"/>
    <property type="match status" value="1"/>
</dbReference>
<dbReference type="InterPro" id="IPR052360">
    <property type="entry name" value="Transcr_Regulatory_Proteins"/>
</dbReference>
<dbReference type="InterPro" id="IPR001138">
    <property type="entry name" value="Zn2Cys6_DnaBD"/>
</dbReference>
<feature type="domain" description="Zn(2)-C6 fungal-type" evidence="7">
    <location>
        <begin position="19"/>
        <end position="47"/>
    </location>
</feature>
<evidence type="ECO:0000256" key="5">
    <source>
        <dbReference type="ARBA" id="ARBA00023163"/>
    </source>
</evidence>
<evidence type="ECO:0000256" key="3">
    <source>
        <dbReference type="ARBA" id="ARBA00023015"/>
    </source>
</evidence>
<gene>
    <name evidence="8" type="ORF">Z519_00531</name>
</gene>
<accession>A0A0D2HZI0</accession>
<dbReference type="RefSeq" id="XP_016625537.1">
    <property type="nucleotide sequence ID" value="XM_016758288.1"/>
</dbReference>
<dbReference type="InterPro" id="IPR036864">
    <property type="entry name" value="Zn2-C6_fun-type_DNA-bd_sf"/>
</dbReference>
<dbReference type="PROSITE" id="PS50048">
    <property type="entry name" value="ZN2_CY6_FUNGAL_2"/>
    <property type="match status" value="1"/>
</dbReference>
<dbReference type="PANTHER" id="PTHR36206:SF16">
    <property type="entry name" value="TRANSCRIPTION FACTOR DOMAIN-CONTAINING PROTEIN-RELATED"/>
    <property type="match status" value="1"/>
</dbReference>
<organism evidence="8 9">
    <name type="scientific">Cladophialophora bantiana (strain ATCC 10958 / CBS 173.52 / CDC B-1940 / NIH 8579)</name>
    <name type="common">Xylohypha bantiana</name>
    <dbReference type="NCBI Taxonomy" id="1442370"/>
    <lineage>
        <taxon>Eukaryota</taxon>
        <taxon>Fungi</taxon>
        <taxon>Dikarya</taxon>
        <taxon>Ascomycota</taxon>
        <taxon>Pezizomycotina</taxon>
        <taxon>Eurotiomycetes</taxon>
        <taxon>Chaetothyriomycetidae</taxon>
        <taxon>Chaetothyriales</taxon>
        <taxon>Herpotrichiellaceae</taxon>
        <taxon>Cladophialophora</taxon>
    </lineage>
</organism>
<dbReference type="VEuPathDB" id="FungiDB:Z519_00531"/>
<dbReference type="EMBL" id="KN846980">
    <property type="protein sequence ID" value="KIW98868.1"/>
    <property type="molecule type" value="Genomic_DNA"/>
</dbReference>
<dbReference type="Pfam" id="PF11951">
    <property type="entry name" value="Fungal_trans_2"/>
    <property type="match status" value="1"/>
</dbReference>
<dbReference type="InterPro" id="IPR021858">
    <property type="entry name" value="Fun_TF"/>
</dbReference>
<evidence type="ECO:0000313" key="8">
    <source>
        <dbReference type="EMBL" id="KIW98868.1"/>
    </source>
</evidence>
<keyword evidence="2" id="KW-0862">Zinc</keyword>
<keyword evidence="5" id="KW-0804">Transcription</keyword>
<evidence type="ECO:0000256" key="1">
    <source>
        <dbReference type="ARBA" id="ARBA00022723"/>
    </source>
</evidence>
<dbReference type="SMART" id="SM00066">
    <property type="entry name" value="GAL4"/>
    <property type="match status" value="1"/>
</dbReference>
<dbReference type="GeneID" id="27693459"/>
<dbReference type="GO" id="GO:0008270">
    <property type="term" value="F:zinc ion binding"/>
    <property type="evidence" value="ECO:0007669"/>
    <property type="project" value="InterPro"/>
</dbReference>
<sequence>MANLVWKRRRQYAPKVKSGCRTCKLRHLKCDESRPGCHNCSNAGIVCEGYGIWGGGTKATEDERRRQPKPLPKRCILPTLPVATQSLSKHNTSTPFHNLSHAERSCFDYFLNKTVVKIPGVFFSHFWADLVLQASSSELPILHAAVALASAHRSAQLNLYGSAVPSSLSCCEANGILDTHEAFALQQYNKSIACLRARQFEEDHKAELRTALVACILYISLELLRGDYTTAMVHARHGLNLLSKLKQDVEKQALCPKRLPETIDDYLVEAFTRLSLQSAHVGAVDALFSVSQQQKFFTDWRLPQVLPALTQARRTFDSLMQAILTLSEQCRRLEVMGTAFPEELIQQHRSLRETTSSWIRTFRASLPTLNRTTKPANMQGLSLLCIYHTMADIMVDTMLSTSERCFDEFTFAFTSILTMTIALYHNAGDTECRQLCNDARVSGFSFTVDLGTIPPLLYVALKCRVPWLRRQAIALLLAAPHREGFWDGVIVAHNAQRVMAMEEKGFFDDFGLDLDSQPFDSPVEKNKQYLHRIPELPVAARFCHVKVVMNRLKVGKGKLVCWRRSDDSNGGWDEVVEDFDLSAADRGDPHGINFLG</sequence>
<name>A0A0D2HZI0_CLAB1</name>
<evidence type="ECO:0000256" key="4">
    <source>
        <dbReference type="ARBA" id="ARBA00023125"/>
    </source>
</evidence>
<dbReference type="Pfam" id="PF00172">
    <property type="entry name" value="Zn_clus"/>
    <property type="match status" value="1"/>
</dbReference>
<reference evidence="8" key="1">
    <citation type="submission" date="2015-01" db="EMBL/GenBank/DDBJ databases">
        <title>The Genome Sequence of Cladophialophora bantiana CBS 173.52.</title>
        <authorList>
            <consortium name="The Broad Institute Genomics Platform"/>
            <person name="Cuomo C."/>
            <person name="de Hoog S."/>
            <person name="Gorbushina A."/>
            <person name="Stielow B."/>
            <person name="Teixiera M."/>
            <person name="Abouelleil A."/>
            <person name="Chapman S.B."/>
            <person name="Priest M."/>
            <person name="Young S.K."/>
            <person name="Wortman J."/>
            <person name="Nusbaum C."/>
            <person name="Birren B."/>
        </authorList>
    </citation>
    <scope>NUCLEOTIDE SEQUENCE [LARGE SCALE GENOMIC DNA]</scope>
    <source>
        <strain evidence="8">CBS 173.52</strain>
    </source>
</reference>
<evidence type="ECO:0000313" key="9">
    <source>
        <dbReference type="Proteomes" id="UP000053789"/>
    </source>
</evidence>
<keyword evidence="1" id="KW-0479">Metal-binding</keyword>
<keyword evidence="4" id="KW-0238">DNA-binding</keyword>
<proteinExistence type="predicted"/>
<dbReference type="AlphaFoldDB" id="A0A0D2HZI0"/>
<keyword evidence="6" id="KW-0539">Nucleus</keyword>
<dbReference type="Gene3D" id="4.10.240.10">
    <property type="entry name" value="Zn(2)-C6 fungal-type DNA-binding domain"/>
    <property type="match status" value="1"/>
</dbReference>
<dbReference type="GO" id="GO:0000981">
    <property type="term" value="F:DNA-binding transcription factor activity, RNA polymerase II-specific"/>
    <property type="evidence" value="ECO:0007669"/>
    <property type="project" value="InterPro"/>
</dbReference>